<comment type="caution">
    <text evidence="1">The sequence shown here is derived from an EMBL/GenBank/DDBJ whole genome shotgun (WGS) entry which is preliminary data.</text>
</comment>
<accession>X1TMQ8</accession>
<sequence length="63" mass="7250">MTENEIPKVELDVLTDFDLSFQLVNDFNIFRYKPHAAYILENGHITGITIDNKGLKRIPKSLC</sequence>
<reference evidence="1" key="1">
    <citation type="journal article" date="2014" name="Front. Microbiol.">
        <title>High frequency of phylogenetically diverse reductive dehalogenase-homologous genes in deep subseafloor sedimentary metagenomes.</title>
        <authorList>
            <person name="Kawai M."/>
            <person name="Futagami T."/>
            <person name="Toyoda A."/>
            <person name="Takaki Y."/>
            <person name="Nishi S."/>
            <person name="Hori S."/>
            <person name="Arai W."/>
            <person name="Tsubouchi T."/>
            <person name="Morono Y."/>
            <person name="Uchiyama I."/>
            <person name="Ito T."/>
            <person name="Fujiyama A."/>
            <person name="Inagaki F."/>
            <person name="Takami H."/>
        </authorList>
    </citation>
    <scope>NUCLEOTIDE SEQUENCE</scope>
    <source>
        <strain evidence="1">Expedition CK06-06</strain>
    </source>
</reference>
<proteinExistence type="predicted"/>
<name>X1TMQ8_9ZZZZ</name>
<gene>
    <name evidence="1" type="ORF">S12H4_39824</name>
</gene>
<dbReference type="EMBL" id="BARW01024110">
    <property type="protein sequence ID" value="GAI88855.1"/>
    <property type="molecule type" value="Genomic_DNA"/>
</dbReference>
<protein>
    <submittedName>
        <fullName evidence="1">Uncharacterized protein</fullName>
    </submittedName>
</protein>
<dbReference type="AlphaFoldDB" id="X1TMQ8"/>
<feature type="non-terminal residue" evidence="1">
    <location>
        <position position="63"/>
    </location>
</feature>
<evidence type="ECO:0000313" key="1">
    <source>
        <dbReference type="EMBL" id="GAI88855.1"/>
    </source>
</evidence>
<organism evidence="1">
    <name type="scientific">marine sediment metagenome</name>
    <dbReference type="NCBI Taxonomy" id="412755"/>
    <lineage>
        <taxon>unclassified sequences</taxon>
        <taxon>metagenomes</taxon>
        <taxon>ecological metagenomes</taxon>
    </lineage>
</organism>